<organism evidence="1 2">
    <name type="scientific">Dentipellis fragilis</name>
    <dbReference type="NCBI Taxonomy" id="205917"/>
    <lineage>
        <taxon>Eukaryota</taxon>
        <taxon>Fungi</taxon>
        <taxon>Dikarya</taxon>
        <taxon>Basidiomycota</taxon>
        <taxon>Agaricomycotina</taxon>
        <taxon>Agaricomycetes</taxon>
        <taxon>Russulales</taxon>
        <taxon>Hericiaceae</taxon>
        <taxon>Dentipellis</taxon>
    </lineage>
</organism>
<evidence type="ECO:0000313" key="1">
    <source>
        <dbReference type="EMBL" id="TFY51231.1"/>
    </source>
</evidence>
<dbReference type="EMBL" id="SEOQ01001573">
    <property type="protein sequence ID" value="TFY51231.1"/>
    <property type="molecule type" value="Genomic_DNA"/>
</dbReference>
<sequence>MYHDDDGRTGLPPPCVNELEPVVSYLARVKCRAAFEGVFATRAVTPRRERDVRIGEWLHESQEGERKDGKLGGLVKQKTVGDVPGPSSRVAFAALRVLERIAAASTLRPITLVAPESSRSIFLLRCMRPVLIESRMVADARPNQTFRGDRGSTVSVVLQARREVNGVDIEQRPLRLLTWRGGVLSRPLELRAALLASCVPRL</sequence>
<proteinExistence type="predicted"/>
<reference evidence="1 2" key="1">
    <citation type="submission" date="2019-02" db="EMBL/GenBank/DDBJ databases">
        <title>Genome sequencing of the rare red list fungi Dentipellis fragilis.</title>
        <authorList>
            <person name="Buettner E."/>
            <person name="Kellner H."/>
        </authorList>
    </citation>
    <scope>NUCLEOTIDE SEQUENCE [LARGE SCALE GENOMIC DNA]</scope>
    <source>
        <strain evidence="1 2">DSM 105465</strain>
    </source>
</reference>
<evidence type="ECO:0000313" key="2">
    <source>
        <dbReference type="Proteomes" id="UP000298327"/>
    </source>
</evidence>
<comment type="caution">
    <text evidence="1">The sequence shown here is derived from an EMBL/GenBank/DDBJ whole genome shotgun (WGS) entry which is preliminary data.</text>
</comment>
<dbReference type="Proteomes" id="UP000298327">
    <property type="component" value="Unassembled WGS sequence"/>
</dbReference>
<accession>A0A4Y9XPU5</accession>
<protein>
    <submittedName>
        <fullName evidence="1">Uncharacterized protein</fullName>
    </submittedName>
</protein>
<name>A0A4Y9XPU5_9AGAM</name>
<keyword evidence="2" id="KW-1185">Reference proteome</keyword>
<gene>
    <name evidence="1" type="ORF">EVG20_g11099</name>
</gene>
<dbReference type="AlphaFoldDB" id="A0A4Y9XPU5"/>